<name>A0ABW5QNR6_9HYPH</name>
<evidence type="ECO:0000256" key="1">
    <source>
        <dbReference type="SAM" id="SignalP"/>
    </source>
</evidence>
<feature type="chain" id="PRO_5046676551" evidence="1">
    <location>
        <begin position="19"/>
        <end position="129"/>
    </location>
</feature>
<evidence type="ECO:0000259" key="2">
    <source>
        <dbReference type="Pfam" id="PF07007"/>
    </source>
</evidence>
<keyword evidence="4" id="KW-1185">Reference proteome</keyword>
<feature type="signal peptide" evidence="1">
    <location>
        <begin position="1"/>
        <end position="18"/>
    </location>
</feature>
<dbReference type="Pfam" id="PF07007">
    <property type="entry name" value="LprI"/>
    <property type="match status" value="1"/>
</dbReference>
<comment type="caution">
    <text evidence="3">The sequence shown here is derived from an EMBL/GenBank/DDBJ whole genome shotgun (WGS) entry which is preliminary data.</text>
</comment>
<reference evidence="4" key="1">
    <citation type="journal article" date="2019" name="Int. J. Syst. Evol. Microbiol.">
        <title>The Global Catalogue of Microorganisms (GCM) 10K type strain sequencing project: providing services to taxonomists for standard genome sequencing and annotation.</title>
        <authorList>
            <consortium name="The Broad Institute Genomics Platform"/>
            <consortium name="The Broad Institute Genome Sequencing Center for Infectious Disease"/>
            <person name="Wu L."/>
            <person name="Ma J."/>
        </authorList>
    </citation>
    <scope>NUCLEOTIDE SEQUENCE [LARGE SCALE GENOMIC DNA]</scope>
    <source>
        <strain evidence="4">CCM 7427</strain>
    </source>
</reference>
<accession>A0ABW5QNR6</accession>
<evidence type="ECO:0000313" key="4">
    <source>
        <dbReference type="Proteomes" id="UP001597521"/>
    </source>
</evidence>
<feature type="domain" description="Lysozyme inhibitor LprI-like N-terminal" evidence="2">
    <location>
        <begin position="33"/>
        <end position="121"/>
    </location>
</feature>
<dbReference type="EMBL" id="JBHUNP010000001">
    <property type="protein sequence ID" value="MFD2649364.1"/>
    <property type="molecule type" value="Genomic_DNA"/>
</dbReference>
<proteinExistence type="predicted"/>
<gene>
    <name evidence="3" type="ORF">ACFSX5_16380</name>
</gene>
<dbReference type="Gene3D" id="1.20.1270.180">
    <property type="match status" value="1"/>
</dbReference>
<dbReference type="RefSeq" id="WP_386834886.1">
    <property type="nucleotide sequence ID" value="NZ_JBHUNP010000001.1"/>
</dbReference>
<dbReference type="Proteomes" id="UP001597521">
    <property type="component" value="Unassembled WGS sequence"/>
</dbReference>
<sequence length="129" mass="13958">MKALVCAAMLVLFATTEAHPSDAVEHETCIAESGGVTVAMLACIGNAIDRSQAMLDALLDQHRPQLTPDQASALTAAQRDWRAYRQSTCDAAATLWGDGSFTSVVHAECWLELTRTRLDWLQSVLAKPT</sequence>
<organism evidence="3 4">
    <name type="scientific">Devosia albogilva</name>
    <dbReference type="NCBI Taxonomy" id="429726"/>
    <lineage>
        <taxon>Bacteria</taxon>
        <taxon>Pseudomonadati</taxon>
        <taxon>Pseudomonadota</taxon>
        <taxon>Alphaproteobacteria</taxon>
        <taxon>Hyphomicrobiales</taxon>
        <taxon>Devosiaceae</taxon>
        <taxon>Devosia</taxon>
    </lineage>
</organism>
<evidence type="ECO:0000313" key="3">
    <source>
        <dbReference type="EMBL" id="MFD2649364.1"/>
    </source>
</evidence>
<protein>
    <submittedName>
        <fullName evidence="3">Lysozyme inhibitor LprI family protein</fullName>
    </submittedName>
</protein>
<keyword evidence="1" id="KW-0732">Signal</keyword>
<dbReference type="InterPro" id="IPR009739">
    <property type="entry name" value="LprI-like_N"/>
</dbReference>